<keyword evidence="2" id="KW-0812">Transmembrane</keyword>
<evidence type="ECO:0000313" key="3">
    <source>
        <dbReference type="EMBL" id="QDV68325.1"/>
    </source>
</evidence>
<feature type="region of interest" description="Disordered" evidence="1">
    <location>
        <begin position="133"/>
        <end position="176"/>
    </location>
</feature>
<dbReference type="EMBL" id="CP036348">
    <property type="protein sequence ID" value="QDV68325.1"/>
    <property type="molecule type" value="Genomic_DNA"/>
</dbReference>
<accession>A0A518JS20</accession>
<sequence>MSKEKNGMWAELRDGCAAVREVAIVGAIVLLLVAPTSFHSILERAGISSVAGLEFDVDAIEAANQQTSDAASEVDYVKEQLAMLQQQISEQATRSQSPTMLGLARTVDGLEQRLGHAKTSLGQAAVGVHDSVPVRHRGGLTPPDELFKGLRPSPDAQTSQLPQTLPQLVTPTSQTR</sequence>
<feature type="transmembrane region" description="Helical" evidence="2">
    <location>
        <begin position="21"/>
        <end position="42"/>
    </location>
</feature>
<keyword evidence="4" id="KW-1185">Reference proteome</keyword>
<keyword evidence="2" id="KW-1133">Transmembrane helix</keyword>
<reference evidence="3 4" key="1">
    <citation type="submission" date="2019-02" db="EMBL/GenBank/DDBJ databases">
        <title>Deep-cultivation of Planctomycetes and their phenomic and genomic characterization uncovers novel biology.</title>
        <authorList>
            <person name="Wiegand S."/>
            <person name="Jogler M."/>
            <person name="Boedeker C."/>
            <person name="Pinto D."/>
            <person name="Vollmers J."/>
            <person name="Rivas-Marin E."/>
            <person name="Kohn T."/>
            <person name="Peeters S.H."/>
            <person name="Heuer A."/>
            <person name="Rast P."/>
            <person name="Oberbeckmann S."/>
            <person name="Bunk B."/>
            <person name="Jeske O."/>
            <person name="Meyerdierks A."/>
            <person name="Storesund J.E."/>
            <person name="Kallscheuer N."/>
            <person name="Luecker S."/>
            <person name="Lage O.M."/>
            <person name="Pohl T."/>
            <person name="Merkel B.J."/>
            <person name="Hornburger P."/>
            <person name="Mueller R.-W."/>
            <person name="Bruemmer F."/>
            <person name="Labrenz M."/>
            <person name="Spormann A.M."/>
            <person name="Op den Camp H."/>
            <person name="Overmann J."/>
            <person name="Amann R."/>
            <person name="Jetten M.S.M."/>
            <person name="Mascher T."/>
            <person name="Medema M.H."/>
            <person name="Devos D.P."/>
            <person name="Kaster A.-K."/>
            <person name="Ovreas L."/>
            <person name="Rohde M."/>
            <person name="Galperin M.Y."/>
            <person name="Jogler C."/>
        </authorList>
    </citation>
    <scope>NUCLEOTIDE SEQUENCE [LARGE SCALE GENOMIC DNA]</scope>
    <source>
        <strain evidence="3 4">Poly24</strain>
    </source>
</reference>
<dbReference type="AlphaFoldDB" id="A0A518JS20"/>
<dbReference type="KEGG" id="rcf:Poly24_20340"/>
<evidence type="ECO:0000256" key="2">
    <source>
        <dbReference type="SAM" id="Phobius"/>
    </source>
</evidence>
<dbReference type="RefSeq" id="WP_145094010.1">
    <property type="nucleotide sequence ID" value="NZ_CP036348.1"/>
</dbReference>
<gene>
    <name evidence="3" type="ORF">Poly24_20340</name>
</gene>
<name>A0A518JS20_9BACT</name>
<keyword evidence="2" id="KW-0472">Membrane</keyword>
<proteinExistence type="predicted"/>
<organism evidence="3 4">
    <name type="scientific">Rosistilla carotiformis</name>
    <dbReference type="NCBI Taxonomy" id="2528017"/>
    <lineage>
        <taxon>Bacteria</taxon>
        <taxon>Pseudomonadati</taxon>
        <taxon>Planctomycetota</taxon>
        <taxon>Planctomycetia</taxon>
        <taxon>Pirellulales</taxon>
        <taxon>Pirellulaceae</taxon>
        <taxon>Rosistilla</taxon>
    </lineage>
</organism>
<protein>
    <submittedName>
        <fullName evidence="3">Uncharacterized protein</fullName>
    </submittedName>
</protein>
<dbReference type="OrthoDB" id="275073at2"/>
<evidence type="ECO:0000256" key="1">
    <source>
        <dbReference type="SAM" id="MobiDB-lite"/>
    </source>
</evidence>
<feature type="compositionally biased region" description="Low complexity" evidence="1">
    <location>
        <begin position="157"/>
        <end position="176"/>
    </location>
</feature>
<evidence type="ECO:0000313" key="4">
    <source>
        <dbReference type="Proteomes" id="UP000315082"/>
    </source>
</evidence>
<dbReference type="Proteomes" id="UP000315082">
    <property type="component" value="Chromosome"/>
</dbReference>